<dbReference type="AlphaFoldDB" id="A0A367FY97"/>
<gene>
    <name evidence="1" type="ORF">C4886_13095</name>
</gene>
<evidence type="ECO:0000313" key="1">
    <source>
        <dbReference type="EMBL" id="RCH42734.1"/>
    </source>
</evidence>
<dbReference type="EMBL" id="PSQG01000019">
    <property type="protein sequence ID" value="RCH42734.1"/>
    <property type="molecule type" value="Genomic_DNA"/>
</dbReference>
<dbReference type="Proteomes" id="UP000253208">
    <property type="component" value="Unassembled WGS sequence"/>
</dbReference>
<proteinExistence type="predicted"/>
<evidence type="ECO:0000313" key="2">
    <source>
        <dbReference type="Proteomes" id="UP000253208"/>
    </source>
</evidence>
<sequence length="91" mass="9899">MSDDWKNNPRLSGMDPQKLSMLQGLADQGLGKNPSELLPFIMGAASKGKNAGLNFSSDEISTIIEVLKMGKSPAEAAKLDRIVNLMKMIRH</sequence>
<protein>
    <submittedName>
        <fullName evidence="1">Uncharacterized protein</fullName>
    </submittedName>
</protein>
<accession>A0A367FY97</accession>
<organism evidence="1 2">
    <name type="scientific">Blautia obeum</name>
    <dbReference type="NCBI Taxonomy" id="40520"/>
    <lineage>
        <taxon>Bacteria</taxon>
        <taxon>Bacillati</taxon>
        <taxon>Bacillota</taxon>
        <taxon>Clostridia</taxon>
        <taxon>Lachnospirales</taxon>
        <taxon>Lachnospiraceae</taxon>
        <taxon>Blautia</taxon>
    </lineage>
</organism>
<reference evidence="1 2" key="1">
    <citation type="submission" date="2018-02" db="EMBL/GenBank/DDBJ databases">
        <title>Complete genome sequencing of Faecalibacterium prausnitzii strains isolated from the human gut.</title>
        <authorList>
            <person name="Fitzgerald B.C."/>
            <person name="Shkoporov A.N."/>
            <person name="Ross P.R."/>
            <person name="Hill C."/>
        </authorList>
    </citation>
    <scope>NUCLEOTIDE SEQUENCE [LARGE SCALE GENOMIC DNA]</scope>
    <source>
        <strain evidence="1 2">APC942/31-1</strain>
    </source>
</reference>
<name>A0A367FY97_9FIRM</name>
<comment type="caution">
    <text evidence="1">The sequence shown here is derived from an EMBL/GenBank/DDBJ whole genome shotgun (WGS) entry which is preliminary data.</text>
</comment>
<dbReference type="RefSeq" id="WP_015524936.1">
    <property type="nucleotide sequence ID" value="NZ_PSQG01000019.1"/>
</dbReference>